<dbReference type="Pfam" id="PF15998">
    <property type="entry name" value="DUF4773"/>
    <property type="match status" value="1"/>
</dbReference>
<reference evidence="3 4" key="1">
    <citation type="submission" date="2022-05" db="EMBL/GenBank/DDBJ databases">
        <authorList>
            <consortium name="Genoscope - CEA"/>
            <person name="William W."/>
        </authorList>
    </citation>
    <scope>NUCLEOTIDE SEQUENCE [LARGE SCALE GENOMIC DNA]</scope>
</reference>
<dbReference type="PANTHER" id="PTHR36299:SF2">
    <property type="entry name" value="DUF4773 DOMAIN-CONTAINING PROTEIN"/>
    <property type="match status" value="1"/>
</dbReference>
<proteinExistence type="predicted"/>
<dbReference type="PANTHER" id="PTHR36299">
    <property type="entry name" value="AGAP008005-PA"/>
    <property type="match status" value="1"/>
</dbReference>
<evidence type="ECO:0000313" key="4">
    <source>
        <dbReference type="Proteomes" id="UP001159405"/>
    </source>
</evidence>
<accession>A0ABN8Q141</accession>
<comment type="caution">
    <text evidence="3">The sequence shown here is derived from an EMBL/GenBank/DDBJ whole genome shotgun (WGS) entry which is preliminary data.</text>
</comment>
<evidence type="ECO:0000256" key="1">
    <source>
        <dbReference type="SAM" id="SignalP"/>
    </source>
</evidence>
<keyword evidence="1" id="KW-0732">Signal</keyword>
<evidence type="ECO:0000313" key="3">
    <source>
        <dbReference type="EMBL" id="CAH3155052.1"/>
    </source>
</evidence>
<feature type="chain" id="PRO_5045630209" description="DUF4773 domain-containing protein" evidence="1">
    <location>
        <begin position="17"/>
        <end position="221"/>
    </location>
</feature>
<feature type="domain" description="DUF4773" evidence="2">
    <location>
        <begin position="39"/>
        <end position="150"/>
    </location>
</feature>
<protein>
    <recommendedName>
        <fullName evidence="2">DUF4773 domain-containing protein</fullName>
    </recommendedName>
</protein>
<dbReference type="Proteomes" id="UP001159405">
    <property type="component" value="Unassembled WGS sequence"/>
</dbReference>
<feature type="signal peptide" evidence="1">
    <location>
        <begin position="1"/>
        <end position="16"/>
    </location>
</feature>
<dbReference type="EMBL" id="CALNXK010000100">
    <property type="protein sequence ID" value="CAH3155052.1"/>
    <property type="molecule type" value="Genomic_DNA"/>
</dbReference>
<dbReference type="InterPro" id="IPR031941">
    <property type="entry name" value="DUF4773"/>
</dbReference>
<sequence length="221" mass="24958">MFVPLFVAFCAGLATASRIKEAHSAVPSKPIDFVTDDHCSCTKDPVPQCGCCADFEYEEKTHHICVNTSYIASEKALRFTVTFDGKVLLNKTLSAKNPPPFCQGLKPLAYICEKYSNMSYGDDNKWGGCLEIYGGVVVQILDIKFGCFYLPVDVLESHIKMITEEPTNPTLVNRFLDFLKETFKEQVQGWFGWEPTEEKKYSNVTYSLLRGRMDDEEDEGI</sequence>
<organism evidence="3 4">
    <name type="scientific">Porites lobata</name>
    <dbReference type="NCBI Taxonomy" id="104759"/>
    <lineage>
        <taxon>Eukaryota</taxon>
        <taxon>Metazoa</taxon>
        <taxon>Cnidaria</taxon>
        <taxon>Anthozoa</taxon>
        <taxon>Hexacorallia</taxon>
        <taxon>Scleractinia</taxon>
        <taxon>Fungiina</taxon>
        <taxon>Poritidae</taxon>
        <taxon>Porites</taxon>
    </lineage>
</organism>
<evidence type="ECO:0000259" key="2">
    <source>
        <dbReference type="Pfam" id="PF15998"/>
    </source>
</evidence>
<name>A0ABN8Q141_9CNID</name>
<keyword evidence="4" id="KW-1185">Reference proteome</keyword>
<gene>
    <name evidence="3" type="ORF">PLOB_00001165</name>
</gene>